<name>A0A0K2U688_LEPSM</name>
<proteinExistence type="predicted"/>
<feature type="non-terminal residue" evidence="1">
    <location>
        <position position="76"/>
    </location>
</feature>
<dbReference type="AlphaFoldDB" id="A0A0K2U688"/>
<organism evidence="1">
    <name type="scientific">Lepeophtheirus salmonis</name>
    <name type="common">Salmon louse</name>
    <name type="synonym">Caligus salmonis</name>
    <dbReference type="NCBI Taxonomy" id="72036"/>
    <lineage>
        <taxon>Eukaryota</taxon>
        <taxon>Metazoa</taxon>
        <taxon>Ecdysozoa</taxon>
        <taxon>Arthropoda</taxon>
        <taxon>Crustacea</taxon>
        <taxon>Multicrustacea</taxon>
        <taxon>Hexanauplia</taxon>
        <taxon>Copepoda</taxon>
        <taxon>Siphonostomatoida</taxon>
        <taxon>Caligidae</taxon>
        <taxon>Lepeophtheirus</taxon>
    </lineage>
</organism>
<dbReference type="EMBL" id="HACA01015870">
    <property type="protein sequence ID" value="CDW33231.1"/>
    <property type="molecule type" value="Transcribed_RNA"/>
</dbReference>
<sequence length="76" mass="8857">MCTARCWFDDVLLSPIHQCWLHLFDWQPPRVEFFTVDGRIEEGKKLLEPLLCNTNQKSIGSVYLAHLLGSFRCVFS</sequence>
<evidence type="ECO:0000313" key="1">
    <source>
        <dbReference type="EMBL" id="CDW33231.1"/>
    </source>
</evidence>
<accession>A0A0K2U688</accession>
<protein>
    <submittedName>
        <fullName evidence="1">Uncharacterized protein</fullName>
    </submittedName>
</protein>
<reference evidence="1" key="1">
    <citation type="submission" date="2014-05" db="EMBL/GenBank/DDBJ databases">
        <authorList>
            <person name="Chronopoulou M."/>
        </authorList>
    </citation>
    <scope>NUCLEOTIDE SEQUENCE</scope>
    <source>
        <tissue evidence="1">Whole organism</tissue>
    </source>
</reference>